<evidence type="ECO:0000256" key="2">
    <source>
        <dbReference type="ARBA" id="ARBA00022448"/>
    </source>
</evidence>
<dbReference type="InterPro" id="IPR050492">
    <property type="entry name" value="Bact_metal-bind_prot9"/>
</dbReference>
<sequence>MIKKTLVSAFLLASTTAFSNMTVTTTIYPLYSIAKEIGGDKIKLQNLIPFGVEAHGFDPTPADMAKLSKSDIFITSSDSMEPWKDKIVKSLKIEQKVFDMSEHVKLRTLQEDNDKHHEDEEDEKDKKGNKHEHEHEHDGMDPHYWVSLNNYILMTETITKLFIEKDSTNKDFYIQNSNNYLTKVKALKEKYDLSMATCTNKKILVNHDAFGYFADDYGVKQYSISGMSPEDKPSAKQISELINLVKNEKINTVFFEEFASPKVAQTIAKAANVKIDTLRPGENISKEENKRGYGYLQIMEENLEKLKFAMDCK</sequence>
<comment type="similarity">
    <text evidence="1 4">Belongs to the bacterial solute-binding protein 9 family.</text>
</comment>
<dbReference type="Gene3D" id="3.40.50.1980">
    <property type="entry name" value="Nitrogenase molybdenum iron protein domain"/>
    <property type="match status" value="2"/>
</dbReference>
<keyword evidence="7" id="KW-0614">Plasmid</keyword>
<dbReference type="Pfam" id="PF01297">
    <property type="entry name" value="ZnuA"/>
    <property type="match status" value="1"/>
</dbReference>
<evidence type="ECO:0000256" key="4">
    <source>
        <dbReference type="RuleBase" id="RU003512"/>
    </source>
</evidence>
<dbReference type="GO" id="GO:0030001">
    <property type="term" value="P:metal ion transport"/>
    <property type="evidence" value="ECO:0007669"/>
    <property type="project" value="InterPro"/>
</dbReference>
<geneLocation type="plasmid" evidence="7">
    <name>pAFAEC</name>
</geneLocation>
<dbReference type="InterPro" id="IPR006127">
    <property type="entry name" value="ZnuA-like"/>
</dbReference>
<dbReference type="InterPro" id="IPR006128">
    <property type="entry name" value="Lipoprotein_PsaA-like"/>
</dbReference>
<dbReference type="PRINTS" id="PR00691">
    <property type="entry name" value="ADHESINB"/>
</dbReference>
<dbReference type="GO" id="GO:0046872">
    <property type="term" value="F:metal ion binding"/>
    <property type="evidence" value="ECO:0007669"/>
    <property type="project" value="InterPro"/>
</dbReference>
<dbReference type="RefSeq" id="WP_026806301.1">
    <property type="nucleotide sequence ID" value="NZ_CP053838.1"/>
</dbReference>
<evidence type="ECO:0000256" key="5">
    <source>
        <dbReference type="SAM" id="MobiDB-lite"/>
    </source>
</evidence>
<dbReference type="InterPro" id="IPR006129">
    <property type="entry name" value="AdhesinB"/>
</dbReference>
<feature type="region of interest" description="Disordered" evidence="5">
    <location>
        <begin position="108"/>
        <end position="140"/>
    </location>
</feature>
<evidence type="ECO:0000256" key="1">
    <source>
        <dbReference type="ARBA" id="ARBA00011028"/>
    </source>
</evidence>
<dbReference type="PANTHER" id="PTHR42953:SF3">
    <property type="entry name" value="HIGH-AFFINITY ZINC UPTAKE SYSTEM PROTEIN ZNUA"/>
    <property type="match status" value="1"/>
</dbReference>
<name>A0A6M8NC41_9BACT</name>
<dbReference type="EMBL" id="CP053838">
    <property type="protein sequence ID" value="QKF74464.1"/>
    <property type="molecule type" value="Genomic_DNA"/>
</dbReference>
<dbReference type="KEGG" id="afc:AFAEC_a0018"/>
<keyword evidence="3 6" id="KW-0732">Signal</keyword>
<dbReference type="GO" id="GO:0007155">
    <property type="term" value="P:cell adhesion"/>
    <property type="evidence" value="ECO:0007669"/>
    <property type="project" value="InterPro"/>
</dbReference>
<protein>
    <submittedName>
        <fullName evidence="7">Zinc ABC transporter, periplasmic substrate-binding protein</fullName>
    </submittedName>
</protein>
<feature type="signal peptide" evidence="6">
    <location>
        <begin position="1"/>
        <end position="19"/>
    </location>
</feature>
<evidence type="ECO:0000256" key="3">
    <source>
        <dbReference type="ARBA" id="ARBA00022729"/>
    </source>
</evidence>
<feature type="chain" id="PRO_5027105916" evidence="6">
    <location>
        <begin position="20"/>
        <end position="313"/>
    </location>
</feature>
<gene>
    <name evidence="7" type="ORF">AFAEC_a0018</name>
</gene>
<accession>A0A6M8NC41</accession>
<keyword evidence="2 4" id="KW-0813">Transport</keyword>
<feature type="compositionally biased region" description="Basic and acidic residues" evidence="5">
    <location>
        <begin position="108"/>
        <end position="118"/>
    </location>
</feature>
<evidence type="ECO:0000313" key="7">
    <source>
        <dbReference type="EMBL" id="QKF74464.1"/>
    </source>
</evidence>
<feature type="compositionally biased region" description="Basic and acidic residues" evidence="5">
    <location>
        <begin position="131"/>
        <end position="140"/>
    </location>
</feature>
<dbReference type="SUPFAM" id="SSF53807">
    <property type="entry name" value="Helical backbone' metal receptor"/>
    <property type="match status" value="1"/>
</dbReference>
<reference evidence="7" key="1">
    <citation type="submission" date="2020-05" db="EMBL/GenBank/DDBJ databases">
        <title>Complete genome sequencing of Campylobacter and Arcobacter type strains.</title>
        <authorList>
            <person name="Miller W.G."/>
            <person name="Yee E."/>
        </authorList>
    </citation>
    <scope>NUCLEOTIDE SEQUENCE [LARGE SCALE GENOMIC DNA]</scope>
    <source>
        <strain evidence="7">CCUG 66484</strain>
        <plasmid evidence="7">pAFAEC</plasmid>
    </source>
</reference>
<dbReference type="OrthoDB" id="9810636at2"/>
<evidence type="ECO:0000256" key="6">
    <source>
        <dbReference type="SAM" id="SignalP"/>
    </source>
</evidence>
<organism evidence="7">
    <name type="scientific">Aliarcobacter faecis</name>
    <dbReference type="NCBI Taxonomy" id="1564138"/>
    <lineage>
        <taxon>Bacteria</taxon>
        <taxon>Pseudomonadati</taxon>
        <taxon>Campylobacterota</taxon>
        <taxon>Epsilonproteobacteria</taxon>
        <taxon>Campylobacterales</taxon>
        <taxon>Arcobacteraceae</taxon>
        <taxon>Aliarcobacter</taxon>
    </lineage>
</organism>
<dbReference type="PANTHER" id="PTHR42953">
    <property type="entry name" value="HIGH-AFFINITY ZINC UPTAKE SYSTEM PROTEIN ZNUA-RELATED"/>
    <property type="match status" value="1"/>
</dbReference>
<dbReference type="PRINTS" id="PR00690">
    <property type="entry name" value="ADHESNFAMILY"/>
</dbReference>
<dbReference type="AlphaFoldDB" id="A0A6M8NC41"/>
<proteinExistence type="inferred from homology"/>